<evidence type="ECO:0000256" key="12">
    <source>
        <dbReference type="ARBA" id="ARBA00023136"/>
    </source>
</evidence>
<comment type="catalytic activity">
    <reaction evidence="16">
        <text>L-threonyl-[protein] + ATP = O-phospho-L-threonyl-[protein] + ADP + H(+)</text>
        <dbReference type="Rhea" id="RHEA:46608"/>
        <dbReference type="Rhea" id="RHEA-COMP:11060"/>
        <dbReference type="Rhea" id="RHEA-COMP:11605"/>
        <dbReference type="ChEBI" id="CHEBI:15378"/>
        <dbReference type="ChEBI" id="CHEBI:30013"/>
        <dbReference type="ChEBI" id="CHEBI:30616"/>
        <dbReference type="ChEBI" id="CHEBI:61977"/>
        <dbReference type="ChEBI" id="CHEBI:456216"/>
        <dbReference type="EC" id="2.7.11.1"/>
    </reaction>
</comment>
<evidence type="ECO:0000256" key="9">
    <source>
        <dbReference type="ARBA" id="ARBA00022777"/>
    </source>
</evidence>
<dbReference type="Gene3D" id="3.30.200.20">
    <property type="entry name" value="Phosphorylase Kinase, domain 1"/>
    <property type="match status" value="1"/>
</dbReference>
<keyword evidence="10" id="KW-0067">ATP-binding</keyword>
<evidence type="ECO:0000256" key="10">
    <source>
        <dbReference type="ARBA" id="ARBA00022840"/>
    </source>
</evidence>
<sequence>MALLFDFHSNSNTKIASLILTIINTEVPIRGFVLSCTEKHETLLQLMSTSASSSVPEEFFVKSIDYKSQVIQVYDPKNCLMGKILRLANSSISPFQFESAAYITFFNCSSSSKKDKGHGFNIASCPINAIRSSGDVGDNSDVVGCSKLVDISSAEHIIYRGDKSILKLTWLKPNCSKCEEEGKKCKLKNNDIHEVEIECCNIPNKAVGVFHIYGSYKVRDEYQARIEKFLEDYNALKATRYSYSDIKKITNQFDNKLGQGGYGIVFKEQVSNEILVAVKILNQSKGDGEEFINEVGLMGKIHHVNVVRLVGFCADGFHRALVYEYLPNHSLEKFISSPDT</sequence>
<dbReference type="Proteomes" id="UP001163823">
    <property type="component" value="Chromosome 8"/>
</dbReference>
<dbReference type="InterPro" id="IPR011009">
    <property type="entry name" value="Kinase-like_dom_sf"/>
</dbReference>
<evidence type="ECO:0000256" key="5">
    <source>
        <dbReference type="ARBA" id="ARBA00022679"/>
    </source>
</evidence>
<keyword evidence="11" id="KW-1133">Transmembrane helix</keyword>
<comment type="subcellular location">
    <subcellularLocation>
        <location evidence="1">Membrane</location>
        <topology evidence="1">Single-pass type I membrane protein</topology>
    </subcellularLocation>
</comment>
<comment type="catalytic activity">
    <reaction evidence="17">
        <text>L-seryl-[protein] + ATP = O-phospho-L-seryl-[protein] + ADP + H(+)</text>
        <dbReference type="Rhea" id="RHEA:17989"/>
        <dbReference type="Rhea" id="RHEA-COMP:9863"/>
        <dbReference type="Rhea" id="RHEA-COMP:11604"/>
        <dbReference type="ChEBI" id="CHEBI:15378"/>
        <dbReference type="ChEBI" id="CHEBI:29999"/>
        <dbReference type="ChEBI" id="CHEBI:30616"/>
        <dbReference type="ChEBI" id="CHEBI:83421"/>
        <dbReference type="ChEBI" id="CHEBI:456216"/>
        <dbReference type="EC" id="2.7.11.1"/>
    </reaction>
</comment>
<dbReference type="InterPro" id="IPR001245">
    <property type="entry name" value="Ser-Thr/Tyr_kinase_cat_dom"/>
</dbReference>
<keyword evidence="7" id="KW-0732">Signal</keyword>
<evidence type="ECO:0000256" key="14">
    <source>
        <dbReference type="ARBA" id="ARBA00023170"/>
    </source>
</evidence>
<dbReference type="GO" id="GO:0016020">
    <property type="term" value="C:membrane"/>
    <property type="evidence" value="ECO:0007669"/>
    <property type="project" value="UniProtKB-SubCell"/>
</dbReference>
<organism evidence="19 20">
    <name type="scientific">Quillaja saponaria</name>
    <name type="common">Soap bark tree</name>
    <dbReference type="NCBI Taxonomy" id="32244"/>
    <lineage>
        <taxon>Eukaryota</taxon>
        <taxon>Viridiplantae</taxon>
        <taxon>Streptophyta</taxon>
        <taxon>Embryophyta</taxon>
        <taxon>Tracheophyta</taxon>
        <taxon>Spermatophyta</taxon>
        <taxon>Magnoliopsida</taxon>
        <taxon>eudicotyledons</taxon>
        <taxon>Gunneridae</taxon>
        <taxon>Pentapetalae</taxon>
        <taxon>rosids</taxon>
        <taxon>fabids</taxon>
        <taxon>Fabales</taxon>
        <taxon>Quillajaceae</taxon>
        <taxon>Quillaja</taxon>
    </lineage>
</organism>
<keyword evidence="20" id="KW-1185">Reference proteome</keyword>
<dbReference type="PROSITE" id="PS50011">
    <property type="entry name" value="PROTEIN_KINASE_DOM"/>
    <property type="match status" value="1"/>
</dbReference>
<comment type="caution">
    <text evidence="19">The sequence shown here is derived from an EMBL/GenBank/DDBJ whole genome shotgun (WGS) entry which is preliminary data.</text>
</comment>
<evidence type="ECO:0000256" key="3">
    <source>
        <dbReference type="ARBA" id="ARBA00022527"/>
    </source>
</evidence>
<evidence type="ECO:0000313" key="20">
    <source>
        <dbReference type="Proteomes" id="UP001163823"/>
    </source>
</evidence>
<proteinExistence type="predicted"/>
<evidence type="ECO:0000256" key="15">
    <source>
        <dbReference type="ARBA" id="ARBA00023180"/>
    </source>
</evidence>
<keyword evidence="3" id="KW-0723">Serine/threonine-protein kinase</keyword>
<evidence type="ECO:0000313" key="19">
    <source>
        <dbReference type="EMBL" id="KAJ7959320.1"/>
    </source>
</evidence>
<dbReference type="AlphaFoldDB" id="A0AAD7LLM8"/>
<dbReference type="InterPro" id="IPR000719">
    <property type="entry name" value="Prot_kinase_dom"/>
</dbReference>
<dbReference type="GO" id="GO:0004674">
    <property type="term" value="F:protein serine/threonine kinase activity"/>
    <property type="evidence" value="ECO:0007669"/>
    <property type="project" value="UniProtKB-KW"/>
</dbReference>
<evidence type="ECO:0000256" key="11">
    <source>
        <dbReference type="ARBA" id="ARBA00022989"/>
    </source>
</evidence>
<keyword evidence="14 19" id="KW-0675">Receptor</keyword>
<dbReference type="PANTHER" id="PTHR27009">
    <property type="entry name" value="RUST RESISTANCE KINASE LR10-RELATED"/>
    <property type="match status" value="1"/>
</dbReference>
<dbReference type="SUPFAM" id="SSF56112">
    <property type="entry name" value="Protein kinase-like (PK-like)"/>
    <property type="match status" value="1"/>
</dbReference>
<evidence type="ECO:0000256" key="4">
    <source>
        <dbReference type="ARBA" id="ARBA00022536"/>
    </source>
</evidence>
<dbReference type="EMBL" id="JARAOO010000008">
    <property type="protein sequence ID" value="KAJ7959320.1"/>
    <property type="molecule type" value="Genomic_DNA"/>
</dbReference>
<evidence type="ECO:0000256" key="6">
    <source>
        <dbReference type="ARBA" id="ARBA00022692"/>
    </source>
</evidence>
<protein>
    <recommendedName>
        <fullName evidence="2">non-specific serine/threonine protein kinase</fullName>
        <ecNumber evidence="2">2.7.11.1</ecNumber>
    </recommendedName>
</protein>
<gene>
    <name evidence="19" type="ORF">O6P43_019914</name>
</gene>
<keyword evidence="15" id="KW-0325">Glycoprotein</keyword>
<accession>A0AAD7LLM8</accession>
<keyword evidence="6" id="KW-0812">Transmembrane</keyword>
<reference evidence="19" key="1">
    <citation type="journal article" date="2023" name="Science">
        <title>Elucidation of the pathway for biosynthesis of saponin adjuvants from the soapbark tree.</title>
        <authorList>
            <person name="Reed J."/>
            <person name="Orme A."/>
            <person name="El-Demerdash A."/>
            <person name="Owen C."/>
            <person name="Martin L.B.B."/>
            <person name="Misra R.C."/>
            <person name="Kikuchi S."/>
            <person name="Rejzek M."/>
            <person name="Martin A.C."/>
            <person name="Harkess A."/>
            <person name="Leebens-Mack J."/>
            <person name="Louveau T."/>
            <person name="Stephenson M.J."/>
            <person name="Osbourn A."/>
        </authorList>
    </citation>
    <scope>NUCLEOTIDE SEQUENCE</scope>
    <source>
        <strain evidence="19">S10</strain>
    </source>
</reference>
<name>A0AAD7LLM8_QUISA</name>
<evidence type="ECO:0000256" key="1">
    <source>
        <dbReference type="ARBA" id="ARBA00004479"/>
    </source>
</evidence>
<dbReference type="Pfam" id="PF07714">
    <property type="entry name" value="PK_Tyr_Ser-Thr"/>
    <property type="match status" value="1"/>
</dbReference>
<keyword evidence="12" id="KW-0472">Membrane</keyword>
<evidence type="ECO:0000256" key="2">
    <source>
        <dbReference type="ARBA" id="ARBA00012513"/>
    </source>
</evidence>
<evidence type="ECO:0000256" key="17">
    <source>
        <dbReference type="ARBA" id="ARBA00048679"/>
    </source>
</evidence>
<keyword evidence="4" id="KW-0245">EGF-like domain</keyword>
<evidence type="ECO:0000256" key="8">
    <source>
        <dbReference type="ARBA" id="ARBA00022741"/>
    </source>
</evidence>
<keyword evidence="8" id="KW-0547">Nucleotide-binding</keyword>
<evidence type="ECO:0000259" key="18">
    <source>
        <dbReference type="PROSITE" id="PS50011"/>
    </source>
</evidence>
<dbReference type="EC" id="2.7.11.1" evidence="2"/>
<dbReference type="FunFam" id="3.30.200.20:FF:000059">
    <property type="entry name" value="S-receptor-like serine/threonine-protein kinase"/>
    <property type="match status" value="1"/>
</dbReference>
<dbReference type="KEGG" id="qsa:O6P43_019914"/>
<evidence type="ECO:0000256" key="7">
    <source>
        <dbReference type="ARBA" id="ARBA00022729"/>
    </source>
</evidence>
<keyword evidence="5" id="KW-0808">Transferase</keyword>
<dbReference type="InterPro" id="IPR045874">
    <property type="entry name" value="LRK10/LRL21-25-like"/>
</dbReference>
<evidence type="ECO:0000256" key="13">
    <source>
        <dbReference type="ARBA" id="ARBA00023157"/>
    </source>
</evidence>
<feature type="domain" description="Protein kinase" evidence="18">
    <location>
        <begin position="251"/>
        <end position="340"/>
    </location>
</feature>
<keyword evidence="9 19" id="KW-0418">Kinase</keyword>
<dbReference type="GO" id="GO:0005524">
    <property type="term" value="F:ATP binding"/>
    <property type="evidence" value="ECO:0007669"/>
    <property type="project" value="UniProtKB-KW"/>
</dbReference>
<evidence type="ECO:0000256" key="16">
    <source>
        <dbReference type="ARBA" id="ARBA00047899"/>
    </source>
</evidence>
<keyword evidence="13" id="KW-1015">Disulfide bond</keyword>